<evidence type="ECO:0000256" key="1">
    <source>
        <dbReference type="SAM" id="SignalP"/>
    </source>
</evidence>
<proteinExistence type="predicted"/>
<dbReference type="RefSeq" id="WP_368084433.1">
    <property type="nucleotide sequence ID" value="NZ_JBGONW010000003.1"/>
</dbReference>
<dbReference type="Proteomes" id="UP001569200">
    <property type="component" value="Unassembled WGS sequence"/>
</dbReference>
<dbReference type="Pfam" id="PF06037">
    <property type="entry name" value="DUF922"/>
    <property type="match status" value="1"/>
</dbReference>
<reference evidence="2 3" key="1">
    <citation type="submission" date="2024-06" db="EMBL/GenBank/DDBJ databases">
        <authorList>
            <person name="Steensen K."/>
            <person name="Seneca J."/>
            <person name="Bartlau N."/>
            <person name="Yu A.X."/>
            <person name="Polz M.F."/>
        </authorList>
    </citation>
    <scope>NUCLEOTIDE SEQUENCE [LARGE SCALE GENOMIC DNA]</scope>
    <source>
        <strain evidence="2 3">1F145</strain>
    </source>
</reference>
<keyword evidence="1" id="KW-0732">Signal</keyword>
<organism evidence="2 3">
    <name type="scientific">Vibrio splendidus</name>
    <dbReference type="NCBI Taxonomy" id="29497"/>
    <lineage>
        <taxon>Bacteria</taxon>
        <taxon>Pseudomonadati</taxon>
        <taxon>Pseudomonadota</taxon>
        <taxon>Gammaproteobacteria</taxon>
        <taxon>Vibrionales</taxon>
        <taxon>Vibrionaceae</taxon>
        <taxon>Vibrio</taxon>
    </lineage>
</organism>
<evidence type="ECO:0000313" key="2">
    <source>
        <dbReference type="EMBL" id="MEZ8179592.1"/>
    </source>
</evidence>
<dbReference type="EMBL" id="JBGOOW010000002">
    <property type="protein sequence ID" value="MEZ8179592.1"/>
    <property type="molecule type" value="Genomic_DNA"/>
</dbReference>
<feature type="signal peptide" evidence="1">
    <location>
        <begin position="1"/>
        <end position="19"/>
    </location>
</feature>
<gene>
    <name evidence="2" type="ORF">ACED33_02785</name>
</gene>
<sequence>MKKIVLSIVCLMTSCLANADVKLDFTFEKKFEVYEISGNSVEEIERSFNARPGFLVNEGFDGYTAWKYDFHTNDDSCEINEFKLEVTYTLPKFETSKTSPKSAEEFRPYIEKLYRHEQIHCALAVKSMHEIYLTFTGGQSRGCSGANDKVTELEGDLVKSNALFDVYTSHGEIELPESPFGEKPYLKICEIPFAPMSPRLVL</sequence>
<dbReference type="InterPro" id="IPR010321">
    <property type="entry name" value="DUF922"/>
</dbReference>
<name>A0ABV4LMA5_VIBSP</name>
<protein>
    <submittedName>
        <fullName evidence="2">DUF922 domain-containing protein</fullName>
    </submittedName>
</protein>
<comment type="caution">
    <text evidence="2">The sequence shown here is derived from an EMBL/GenBank/DDBJ whole genome shotgun (WGS) entry which is preliminary data.</text>
</comment>
<accession>A0ABV4LMA5</accession>
<dbReference type="PROSITE" id="PS51257">
    <property type="entry name" value="PROKAR_LIPOPROTEIN"/>
    <property type="match status" value="1"/>
</dbReference>
<evidence type="ECO:0000313" key="3">
    <source>
        <dbReference type="Proteomes" id="UP001569200"/>
    </source>
</evidence>
<feature type="chain" id="PRO_5047340894" evidence="1">
    <location>
        <begin position="20"/>
        <end position="202"/>
    </location>
</feature>
<keyword evidence="3" id="KW-1185">Reference proteome</keyword>